<dbReference type="GO" id="GO:0005886">
    <property type="term" value="C:plasma membrane"/>
    <property type="evidence" value="ECO:0007669"/>
    <property type="project" value="UniProtKB-SubCell"/>
</dbReference>
<dbReference type="AlphaFoldDB" id="A0A1Q9APJ9"/>
<proteinExistence type="inferred from homology"/>
<evidence type="ECO:0000256" key="5">
    <source>
        <dbReference type="ARBA" id="ARBA00022989"/>
    </source>
</evidence>
<dbReference type="Pfam" id="PF01899">
    <property type="entry name" value="MNHE"/>
    <property type="match status" value="1"/>
</dbReference>
<dbReference type="InterPro" id="IPR002758">
    <property type="entry name" value="Cation_antiport_E"/>
</dbReference>
<evidence type="ECO:0000256" key="3">
    <source>
        <dbReference type="ARBA" id="ARBA00022475"/>
    </source>
</evidence>
<dbReference type="PIRSF" id="PIRSF019239">
    <property type="entry name" value="MrpE"/>
    <property type="match status" value="1"/>
</dbReference>
<dbReference type="Proteomes" id="UP000186143">
    <property type="component" value="Unassembled WGS sequence"/>
</dbReference>
<evidence type="ECO:0000313" key="11">
    <source>
        <dbReference type="Proteomes" id="UP000192652"/>
    </source>
</evidence>
<dbReference type="PANTHER" id="PTHR34584:SF1">
    <property type="entry name" value="NA(+)_H(+) ANTIPORTER SUBUNIT E1"/>
    <property type="match status" value="1"/>
</dbReference>
<evidence type="ECO:0000256" key="7">
    <source>
        <dbReference type="SAM" id="Phobius"/>
    </source>
</evidence>
<keyword evidence="3" id="KW-1003">Cell membrane</keyword>
<keyword evidence="5 7" id="KW-1133">Transmembrane helix</keyword>
<comment type="similarity">
    <text evidence="2">Belongs to the CPA3 antiporters (TC 2.A.63) subunit E family.</text>
</comment>
<evidence type="ECO:0000313" key="10">
    <source>
        <dbReference type="Proteomes" id="UP000186143"/>
    </source>
</evidence>
<evidence type="ECO:0000256" key="2">
    <source>
        <dbReference type="ARBA" id="ARBA00006228"/>
    </source>
</evidence>
<dbReference type="EMBL" id="MKIO01000018">
    <property type="protein sequence ID" value="OLP57353.1"/>
    <property type="molecule type" value="Genomic_DNA"/>
</dbReference>
<name>A0A1Q9APJ9_9HYPH</name>
<evidence type="ECO:0000256" key="1">
    <source>
        <dbReference type="ARBA" id="ARBA00004651"/>
    </source>
</evidence>
<accession>A0A1Q9APJ9</accession>
<reference evidence="8 10" key="1">
    <citation type="submission" date="2016-09" db="EMBL/GenBank/DDBJ databases">
        <title>Rhizobium sp. nov., a novel species isolated from the rice rhizosphere.</title>
        <authorList>
            <person name="Zhao J."/>
            <person name="Zhang X."/>
        </authorList>
    </citation>
    <scope>NUCLEOTIDE SEQUENCE [LARGE SCALE GENOMIC DNA]</scope>
    <source>
        <strain evidence="8 10">MH17</strain>
    </source>
</reference>
<protein>
    <submittedName>
        <fullName evidence="8">Na+/H+ antiporter subunit E</fullName>
    </submittedName>
</protein>
<evidence type="ECO:0000313" key="9">
    <source>
        <dbReference type="EMBL" id="OQP84752.1"/>
    </source>
</evidence>
<dbReference type="PANTHER" id="PTHR34584">
    <property type="entry name" value="NA(+)/H(+) ANTIPORTER SUBUNIT E1"/>
    <property type="match status" value="1"/>
</dbReference>
<keyword evidence="6 7" id="KW-0472">Membrane</keyword>
<dbReference type="Proteomes" id="UP000192652">
    <property type="component" value="Unassembled WGS sequence"/>
</dbReference>
<keyword evidence="11" id="KW-1185">Reference proteome</keyword>
<dbReference type="STRING" id="1672749.BJF92_16265"/>
<comment type="subcellular location">
    <subcellularLocation>
        <location evidence="1">Cell membrane</location>
        <topology evidence="1">Multi-pass membrane protein</topology>
    </subcellularLocation>
</comment>
<evidence type="ECO:0000256" key="4">
    <source>
        <dbReference type="ARBA" id="ARBA00022692"/>
    </source>
</evidence>
<dbReference type="RefSeq" id="WP_075633089.1">
    <property type="nucleotide sequence ID" value="NZ_MKIO01000018.1"/>
</dbReference>
<comment type="caution">
    <text evidence="8">The sequence shown here is derived from an EMBL/GenBank/DDBJ whole genome shotgun (WGS) entry which is preliminary data.</text>
</comment>
<reference evidence="9 11" key="3">
    <citation type="journal article" date="2017" name="Antonie Van Leeuwenhoek">
        <title>Rhizobium rhizosphaerae sp. nov., a novel species isolated from rice rhizosphere.</title>
        <authorList>
            <person name="Zhao J.J."/>
            <person name="Zhang J."/>
            <person name="Zhang R.J."/>
            <person name="Zhang C.W."/>
            <person name="Yin H.Q."/>
            <person name="Zhang X.X."/>
        </authorList>
    </citation>
    <scope>NUCLEOTIDE SEQUENCE [LARGE SCALE GENOMIC DNA]</scope>
    <source>
        <strain evidence="9 11">RD15</strain>
    </source>
</reference>
<dbReference type="OrthoDB" id="9807187at2"/>
<dbReference type="NCBIfam" id="NF006520">
    <property type="entry name" value="PRK08965.1-4"/>
    <property type="match status" value="1"/>
</dbReference>
<evidence type="ECO:0000313" key="8">
    <source>
        <dbReference type="EMBL" id="OLP57353.1"/>
    </source>
</evidence>
<dbReference type="EMBL" id="MSPX01000018">
    <property type="protein sequence ID" value="OQP84752.1"/>
    <property type="molecule type" value="Genomic_DNA"/>
</dbReference>
<reference evidence="9" key="2">
    <citation type="submission" date="2016-12" db="EMBL/GenBank/DDBJ databases">
        <authorList>
            <person name="Zhang X."/>
            <person name="Zhao J."/>
        </authorList>
    </citation>
    <scope>NUCLEOTIDE SEQUENCE</scope>
    <source>
        <strain evidence="9">RD15</strain>
    </source>
</reference>
<keyword evidence="4 7" id="KW-0812">Transmembrane</keyword>
<gene>
    <name evidence="8" type="ORF">BJF92_16265</name>
    <name evidence="9" type="ORF">BTR14_17975</name>
</gene>
<evidence type="ECO:0000256" key="6">
    <source>
        <dbReference type="ARBA" id="ARBA00023136"/>
    </source>
</evidence>
<organism evidence="8 10">
    <name type="scientific">Xaviernesmea rhizosphaerae</name>
    <dbReference type="NCBI Taxonomy" id="1672749"/>
    <lineage>
        <taxon>Bacteria</taxon>
        <taxon>Pseudomonadati</taxon>
        <taxon>Pseudomonadota</taxon>
        <taxon>Alphaproteobacteria</taxon>
        <taxon>Hyphomicrobiales</taxon>
        <taxon>Rhizobiaceae</taxon>
        <taxon>Rhizobium/Agrobacterium group</taxon>
        <taxon>Xaviernesmea</taxon>
    </lineage>
</organism>
<sequence length="162" mass="17983">MRYWFPFPFLSLGLLLFWVLISQSVSPGTLVLGGALSIALAWAMVNLGPHKSVPGRVRPLFRLAGAVLVDVVRSNIAVLRVMLGRRGKPATSGFLTVDLTLQDENAIALLACILTATPGTAWLEFDRTTRQLTLHILDTADGMDWQHIIKTRYERPLTEIFQ</sequence>
<dbReference type="GO" id="GO:0008324">
    <property type="term" value="F:monoatomic cation transmembrane transporter activity"/>
    <property type="evidence" value="ECO:0007669"/>
    <property type="project" value="InterPro"/>
</dbReference>
<feature type="transmembrane region" description="Helical" evidence="7">
    <location>
        <begin position="63"/>
        <end position="83"/>
    </location>
</feature>